<evidence type="ECO:0000313" key="1">
    <source>
        <dbReference type="EMBL" id="GAI17969.1"/>
    </source>
</evidence>
<name>X1NH49_9ZZZZ</name>
<accession>X1NH49</accession>
<reference evidence="1" key="1">
    <citation type="journal article" date="2014" name="Front. Microbiol.">
        <title>High frequency of phylogenetically diverse reductive dehalogenase-homologous genes in deep subseafloor sedimentary metagenomes.</title>
        <authorList>
            <person name="Kawai M."/>
            <person name="Futagami T."/>
            <person name="Toyoda A."/>
            <person name="Takaki Y."/>
            <person name="Nishi S."/>
            <person name="Hori S."/>
            <person name="Arai W."/>
            <person name="Tsubouchi T."/>
            <person name="Morono Y."/>
            <person name="Uchiyama I."/>
            <person name="Ito T."/>
            <person name="Fujiyama A."/>
            <person name="Inagaki F."/>
            <person name="Takami H."/>
        </authorList>
    </citation>
    <scope>NUCLEOTIDE SEQUENCE</scope>
    <source>
        <strain evidence="1">Expedition CK06-06</strain>
    </source>
</reference>
<dbReference type="AlphaFoldDB" id="X1NH49"/>
<protein>
    <submittedName>
        <fullName evidence="1">Uncharacterized protein</fullName>
    </submittedName>
</protein>
<organism evidence="1">
    <name type="scientific">marine sediment metagenome</name>
    <dbReference type="NCBI Taxonomy" id="412755"/>
    <lineage>
        <taxon>unclassified sequences</taxon>
        <taxon>metagenomes</taxon>
        <taxon>ecological metagenomes</taxon>
    </lineage>
</organism>
<comment type="caution">
    <text evidence="1">The sequence shown here is derived from an EMBL/GenBank/DDBJ whole genome shotgun (WGS) entry which is preliminary data.</text>
</comment>
<sequence length="62" mass="7299">MKKKETFNINNLDKYRGKIVAWYKGKIIAYGKSYEEVERKVGDKKDKVTYESISQHEGMLIV</sequence>
<dbReference type="EMBL" id="BARV01004440">
    <property type="protein sequence ID" value="GAI17969.1"/>
    <property type="molecule type" value="Genomic_DNA"/>
</dbReference>
<proteinExistence type="predicted"/>
<gene>
    <name evidence="1" type="ORF">S06H3_09866</name>
</gene>